<dbReference type="SUPFAM" id="SSF50182">
    <property type="entry name" value="Sm-like ribonucleoproteins"/>
    <property type="match status" value="1"/>
</dbReference>
<evidence type="ECO:0000256" key="3">
    <source>
        <dbReference type="ARBA" id="ARBA00022692"/>
    </source>
</evidence>
<accession>A0ABY4DAD2</accession>
<dbReference type="InterPro" id="IPR011066">
    <property type="entry name" value="MscS_channel_C_sf"/>
</dbReference>
<feature type="transmembrane region" description="Helical" evidence="6">
    <location>
        <begin position="65"/>
        <end position="87"/>
    </location>
</feature>
<dbReference type="InterPro" id="IPR010920">
    <property type="entry name" value="LSM_dom_sf"/>
</dbReference>
<evidence type="ECO:0000256" key="1">
    <source>
        <dbReference type="ARBA" id="ARBA00004651"/>
    </source>
</evidence>
<comment type="subcellular location">
    <subcellularLocation>
        <location evidence="1">Cell membrane</location>
        <topology evidence="1">Multi-pass membrane protein</topology>
    </subcellularLocation>
</comment>
<dbReference type="Pfam" id="PF00924">
    <property type="entry name" value="MS_channel_2nd"/>
    <property type="match status" value="1"/>
</dbReference>
<reference evidence="9" key="1">
    <citation type="journal article" date="2024" name="J Bioinform Genom">
        <title>Complete genome sequence of the type strain bacterium Sphaerochaeta associata GLS2t (VKM B-2742)t.</title>
        <authorList>
            <person name="Troshina O.Y."/>
            <person name="Tepeeva A.N."/>
            <person name="Arzamasceva V.O."/>
            <person name="Whitman W.B."/>
            <person name="Varghese N."/>
            <person name="Shapiro N."/>
            <person name="Woyke T."/>
            <person name="Kripides N.C."/>
            <person name="Vasilenko O.V."/>
        </authorList>
    </citation>
    <scope>NUCLEOTIDE SEQUENCE [LARGE SCALE GENOMIC DNA]</scope>
    <source>
        <strain evidence="9">GLS2T</strain>
    </source>
</reference>
<evidence type="ECO:0000313" key="9">
    <source>
        <dbReference type="Proteomes" id="UP000829708"/>
    </source>
</evidence>
<dbReference type="SUPFAM" id="SSF82689">
    <property type="entry name" value="Mechanosensitive channel protein MscS (YggB), C-terminal domain"/>
    <property type="match status" value="1"/>
</dbReference>
<sequence length="338" mass="37628">MSFIKSVSVILATGVLVVLIRLVFRKAHSSSRQWPYQRQFLVLLVVLAGLFIAIALLPLEHEVKNQILSLLGILLSAVIALSSTTLVSNAMAGLMLRITHEFRGGDFIEVDTLVGRVTDLGIFHTEVQLVSRDVVSLPNLLLSQKAVKVTRRDGTFINLALSIGYMVSHQEVEKALLEAANRCKLTDSFVFVEAFLDNAIRYRLYGMLSESGERLSKTSELHKSVLDVFCEEGIEIASPALMDRREYDTAVQYFPKVGKNNQTSKEATTVEELVFDKADEAQFLEELKEVQTRLSKSLEELDAKQKKVVEEKNCQNRRGDRKAGGKTEGVLIAGGIRT</sequence>
<dbReference type="EMBL" id="CP094929">
    <property type="protein sequence ID" value="UOM49932.1"/>
    <property type="molecule type" value="Genomic_DNA"/>
</dbReference>
<keyword evidence="2" id="KW-1003">Cell membrane</keyword>
<feature type="transmembrane region" description="Helical" evidence="6">
    <location>
        <begin position="6"/>
        <end position="24"/>
    </location>
</feature>
<feature type="transmembrane region" description="Helical" evidence="6">
    <location>
        <begin position="40"/>
        <end position="59"/>
    </location>
</feature>
<dbReference type="PANTHER" id="PTHR30221">
    <property type="entry name" value="SMALL-CONDUCTANCE MECHANOSENSITIVE CHANNEL"/>
    <property type="match status" value="1"/>
</dbReference>
<evidence type="ECO:0000313" key="8">
    <source>
        <dbReference type="EMBL" id="UOM49932.1"/>
    </source>
</evidence>
<organism evidence="8 9">
    <name type="scientific">Sphaerochaeta associata</name>
    <dbReference type="NCBI Taxonomy" id="1129264"/>
    <lineage>
        <taxon>Bacteria</taxon>
        <taxon>Pseudomonadati</taxon>
        <taxon>Spirochaetota</taxon>
        <taxon>Spirochaetia</taxon>
        <taxon>Spirochaetales</taxon>
        <taxon>Sphaerochaetaceae</taxon>
        <taxon>Sphaerochaeta</taxon>
    </lineage>
</organism>
<dbReference type="InterPro" id="IPR006685">
    <property type="entry name" value="MscS_channel_2nd"/>
</dbReference>
<evidence type="ECO:0000256" key="6">
    <source>
        <dbReference type="SAM" id="Phobius"/>
    </source>
</evidence>
<keyword evidence="5 6" id="KW-0472">Membrane</keyword>
<dbReference type="Gene3D" id="2.30.30.60">
    <property type="match status" value="1"/>
</dbReference>
<evidence type="ECO:0000256" key="5">
    <source>
        <dbReference type="ARBA" id="ARBA00023136"/>
    </source>
</evidence>
<proteinExistence type="predicted"/>
<dbReference type="PANTHER" id="PTHR30221:SF18">
    <property type="entry name" value="SLL0590 PROTEIN"/>
    <property type="match status" value="1"/>
</dbReference>
<evidence type="ECO:0000259" key="7">
    <source>
        <dbReference type="Pfam" id="PF00924"/>
    </source>
</evidence>
<keyword evidence="3 6" id="KW-0812">Transmembrane</keyword>
<dbReference type="Gene3D" id="3.30.70.100">
    <property type="match status" value="1"/>
</dbReference>
<dbReference type="RefSeq" id="WP_244771326.1">
    <property type="nucleotide sequence ID" value="NZ_CP094929.1"/>
</dbReference>
<keyword evidence="9" id="KW-1185">Reference proteome</keyword>
<evidence type="ECO:0000256" key="2">
    <source>
        <dbReference type="ARBA" id="ARBA00022475"/>
    </source>
</evidence>
<name>A0ABY4DAD2_9SPIR</name>
<keyword evidence="4 6" id="KW-1133">Transmembrane helix</keyword>
<gene>
    <name evidence="8" type="ORF">MUG09_10220</name>
</gene>
<protein>
    <submittedName>
        <fullName evidence="8">Mechanosensitive ion channel family protein</fullName>
    </submittedName>
</protein>
<dbReference type="InterPro" id="IPR023408">
    <property type="entry name" value="MscS_beta-dom_sf"/>
</dbReference>
<dbReference type="InterPro" id="IPR045275">
    <property type="entry name" value="MscS_archaea/bacteria_type"/>
</dbReference>
<evidence type="ECO:0000256" key="4">
    <source>
        <dbReference type="ARBA" id="ARBA00022989"/>
    </source>
</evidence>
<dbReference type="Proteomes" id="UP000829708">
    <property type="component" value="Chromosome"/>
</dbReference>
<feature type="domain" description="Mechanosensitive ion channel MscS" evidence="7">
    <location>
        <begin position="85"/>
        <end position="147"/>
    </location>
</feature>